<dbReference type="PANTHER" id="PTHR42870:SF6">
    <property type="entry name" value="ACETYL-COA C-ACYLTRANSFERASE"/>
    <property type="match status" value="1"/>
</dbReference>
<dbReference type="InterPro" id="IPR055140">
    <property type="entry name" value="Thiolase_C_2"/>
</dbReference>
<dbReference type="Proteomes" id="UP001216440">
    <property type="component" value="Plasmid punmamed2"/>
</dbReference>
<proteinExistence type="predicted"/>
<dbReference type="NCBIfam" id="NF004810">
    <property type="entry name" value="PRK06157.1"/>
    <property type="match status" value="1"/>
</dbReference>
<dbReference type="EMBL" id="CP121683">
    <property type="protein sequence ID" value="WGD45195.1"/>
    <property type="molecule type" value="Genomic_DNA"/>
</dbReference>
<keyword evidence="4" id="KW-1185">Reference proteome</keyword>
<evidence type="ECO:0000313" key="3">
    <source>
        <dbReference type="EMBL" id="WGD45195.1"/>
    </source>
</evidence>
<dbReference type="InterPro" id="IPR016039">
    <property type="entry name" value="Thiolase-like"/>
</dbReference>
<evidence type="ECO:0000259" key="2">
    <source>
        <dbReference type="Pfam" id="PF22691"/>
    </source>
</evidence>
<gene>
    <name evidence="3" type="ORF">PYS65_34470</name>
</gene>
<dbReference type="Pfam" id="PF00108">
    <property type="entry name" value="Thiolase_N"/>
    <property type="match status" value="1"/>
</dbReference>
<geneLocation type="plasmid" evidence="3 4">
    <name>punmamed2</name>
</geneLocation>
<name>A0ABY8KAD3_9ACTN</name>
<dbReference type="CDD" id="cd00829">
    <property type="entry name" value="SCP-x_thiolase"/>
    <property type="match status" value="1"/>
</dbReference>
<dbReference type="InterPro" id="IPR020616">
    <property type="entry name" value="Thiolase_N"/>
</dbReference>
<dbReference type="Pfam" id="PF22691">
    <property type="entry name" value="Thiolase_C_1"/>
    <property type="match status" value="1"/>
</dbReference>
<organism evidence="3 4">
    <name type="scientific">Streptomyces cathayae</name>
    <dbReference type="NCBI Taxonomy" id="3031124"/>
    <lineage>
        <taxon>Bacteria</taxon>
        <taxon>Bacillati</taxon>
        <taxon>Actinomycetota</taxon>
        <taxon>Actinomycetes</taxon>
        <taxon>Kitasatosporales</taxon>
        <taxon>Streptomycetaceae</taxon>
        <taxon>Streptomyces</taxon>
    </lineage>
</organism>
<dbReference type="InterPro" id="IPR002155">
    <property type="entry name" value="Thiolase"/>
</dbReference>
<evidence type="ECO:0000313" key="4">
    <source>
        <dbReference type="Proteomes" id="UP001216440"/>
    </source>
</evidence>
<dbReference type="Gene3D" id="3.40.47.10">
    <property type="match status" value="1"/>
</dbReference>
<dbReference type="RefSeq" id="WP_279338248.1">
    <property type="nucleotide sequence ID" value="NZ_CP121683.1"/>
</dbReference>
<feature type="domain" description="Thiolase C-terminal" evidence="2">
    <location>
        <begin position="255"/>
        <end position="382"/>
    </location>
</feature>
<protein>
    <submittedName>
        <fullName evidence="3">Acetyl-CoA acetyltransferase</fullName>
    </submittedName>
</protein>
<reference evidence="3 4" key="1">
    <citation type="submission" date="2023-03" db="EMBL/GenBank/DDBJ databases">
        <authorList>
            <person name="Mo P."/>
        </authorList>
    </citation>
    <scope>NUCLEOTIDE SEQUENCE [LARGE SCALE GENOMIC DNA]</scope>
    <source>
        <strain evidence="3 4">HUAS 5</strain>
        <plasmid evidence="3 4">punmamed2</plasmid>
    </source>
</reference>
<feature type="domain" description="Thiolase N-terminal" evidence="1">
    <location>
        <begin position="10"/>
        <end position="224"/>
    </location>
</feature>
<evidence type="ECO:0000259" key="1">
    <source>
        <dbReference type="Pfam" id="PF00108"/>
    </source>
</evidence>
<accession>A0ABY8KAD3</accession>
<dbReference type="PANTHER" id="PTHR42870">
    <property type="entry name" value="ACETYL-COA C-ACETYLTRANSFERASE"/>
    <property type="match status" value="1"/>
</dbReference>
<keyword evidence="3" id="KW-0614">Plasmid</keyword>
<sequence>MANRRMAHDVAIVAMGCTPFRDHWNSSADDLLVDAVQDCLGSLPAVSLDDIDAFWVGTQGSGMSGQTLARPLRLSGKPVTRVENYCATGSEAFRNAAFAVASGAYDMVMAAGVEKLKDSSQAGLSAVYPPADGTDVDWTAPAGFSLLVPAYQDAHGVDDRDMRSTLTKVAVKNHANGALNERAQFRKAVSAEAVETAPRVAGRLGVMDCSGVSDGAAVAVLVRAEDAYKYTEKPVFLRGMGFVAGSGAGLASDGYDFTTFPEVVTAAKQAYEQAGVTDPATEISLAEVHDCFTPTEVVLMEDLGFSPRGKAWRDILDGRYDLDGALPVNTDGGLKSFGHPIGATGLRMMFECFTQLRGEAGERQVPNARLAVAQNLGGQPGSCVAFVAVLGSEPGEGDR</sequence>
<dbReference type="SUPFAM" id="SSF53901">
    <property type="entry name" value="Thiolase-like"/>
    <property type="match status" value="1"/>
</dbReference>
<dbReference type="PIRSF" id="PIRSF000429">
    <property type="entry name" value="Ac-CoA_Ac_transf"/>
    <property type="match status" value="1"/>
</dbReference>